<keyword evidence="7" id="KW-1185">Reference proteome</keyword>
<comment type="caution">
    <text evidence="6">The sequence shown here is derived from an EMBL/GenBank/DDBJ whole genome shotgun (WGS) entry which is preliminary data.</text>
</comment>
<evidence type="ECO:0000256" key="1">
    <source>
        <dbReference type="ARBA" id="ARBA00022617"/>
    </source>
</evidence>
<name>A0A2S8S3C5_9RHOB</name>
<dbReference type="Gene3D" id="2.120.10.30">
    <property type="entry name" value="TolB, C-terminal domain"/>
    <property type="match status" value="1"/>
</dbReference>
<dbReference type="SUPFAM" id="SSF50952">
    <property type="entry name" value="Soluble quinoprotein glucose dehydrogenase"/>
    <property type="match status" value="1"/>
</dbReference>
<dbReference type="InterPro" id="IPR036909">
    <property type="entry name" value="Cyt_c-like_dom_sf"/>
</dbReference>
<feature type="domain" description="Cytochrome c" evidence="5">
    <location>
        <begin position="431"/>
        <end position="553"/>
    </location>
</feature>
<dbReference type="EMBL" id="PVEP01000010">
    <property type="protein sequence ID" value="PQV55309.1"/>
    <property type="molecule type" value="Genomic_DNA"/>
</dbReference>
<evidence type="ECO:0000256" key="2">
    <source>
        <dbReference type="ARBA" id="ARBA00022723"/>
    </source>
</evidence>
<evidence type="ECO:0000313" key="6">
    <source>
        <dbReference type="EMBL" id="PQV55309.1"/>
    </source>
</evidence>
<organism evidence="6 7">
    <name type="scientific">Albidovulum denitrificans</name>
    <dbReference type="NCBI Taxonomy" id="404881"/>
    <lineage>
        <taxon>Bacteria</taxon>
        <taxon>Pseudomonadati</taxon>
        <taxon>Pseudomonadota</taxon>
        <taxon>Alphaproteobacteria</taxon>
        <taxon>Rhodobacterales</taxon>
        <taxon>Paracoccaceae</taxon>
        <taxon>Albidovulum</taxon>
    </lineage>
</organism>
<dbReference type="InterPro" id="IPR011041">
    <property type="entry name" value="Quinoprot_gluc/sorb_DH_b-prop"/>
</dbReference>
<reference evidence="6 7" key="1">
    <citation type="submission" date="2018-02" db="EMBL/GenBank/DDBJ databases">
        <title>Genomic Encyclopedia of Archaeal and Bacterial Type Strains, Phase II (KMG-II): from individual species to whole genera.</title>
        <authorList>
            <person name="Goeker M."/>
        </authorList>
    </citation>
    <scope>NUCLEOTIDE SEQUENCE [LARGE SCALE GENOMIC DNA]</scope>
    <source>
        <strain evidence="6 7">DSM 18921</strain>
    </source>
</reference>
<dbReference type="GO" id="GO:0009055">
    <property type="term" value="F:electron transfer activity"/>
    <property type="evidence" value="ECO:0007669"/>
    <property type="project" value="InterPro"/>
</dbReference>
<dbReference type="InterPro" id="IPR011042">
    <property type="entry name" value="6-blade_b-propeller_TolB-like"/>
</dbReference>
<dbReference type="Pfam" id="PF07995">
    <property type="entry name" value="GSDH"/>
    <property type="match status" value="1"/>
</dbReference>
<dbReference type="InterPro" id="IPR012938">
    <property type="entry name" value="Glc/Sorbosone_DH"/>
</dbReference>
<keyword evidence="1 4" id="KW-0349">Heme</keyword>
<dbReference type="GO" id="GO:0046872">
    <property type="term" value="F:metal ion binding"/>
    <property type="evidence" value="ECO:0007669"/>
    <property type="project" value="UniProtKB-KW"/>
</dbReference>
<evidence type="ECO:0000256" key="3">
    <source>
        <dbReference type="ARBA" id="ARBA00023004"/>
    </source>
</evidence>
<dbReference type="PROSITE" id="PS51007">
    <property type="entry name" value="CYTC"/>
    <property type="match status" value="1"/>
</dbReference>
<dbReference type="AlphaFoldDB" id="A0A2S8S3C5"/>
<dbReference type="GO" id="GO:0020037">
    <property type="term" value="F:heme binding"/>
    <property type="evidence" value="ECO:0007669"/>
    <property type="project" value="InterPro"/>
</dbReference>
<dbReference type="RefSeq" id="WP_105516106.1">
    <property type="nucleotide sequence ID" value="NZ_PVEP01000010.1"/>
</dbReference>
<accession>A0A2S8S3C5</accession>
<keyword evidence="3 4" id="KW-0408">Iron</keyword>
<keyword evidence="2 4" id="KW-0479">Metal-binding</keyword>
<dbReference type="OrthoDB" id="9770043at2"/>
<dbReference type="InterPro" id="IPR009056">
    <property type="entry name" value="Cyt_c-like_dom"/>
</dbReference>
<dbReference type="Gene3D" id="1.10.760.10">
    <property type="entry name" value="Cytochrome c-like domain"/>
    <property type="match status" value="1"/>
</dbReference>
<sequence>MRSTRRWAWVALVLGLLGFGFMAGMTAEFVAAPSKVIRRAVASLRPPKPATVVANPDVDSIFIHFKRETIPLPITRYGRGGGVTVVDSTAVAATLDGKLFMAGSAQSVQPLDIAVPDYAFDAYRALADDPAYKDYHFEYWAYRYFDILAFDYDGQERLALSFVKYEADRACFHTVVAMLDIPSTAAELATFSARADDWTTLFVTEPCLPLKKTGSAIEIQIGGGRMAYDGKDKLVLGSGDFHFDGIFADGPPIAPDPAYDYGKVIEIDLASGAHRQIARGLRNMQGMAFDGKGQLWAVEHGLRGGDELNLIREGKDYGWPSESLGTLYNQLPIPNTLSFGRHDVHEPPVYAFVPSVAISSLDLIEGFNSAWDGDILMGTLKDESLYRFRIVDNRVMFAERIPIGTRIRAARQLDADRLVLFTDNNELIFLTENPNGAATAFLTAYLEQDTLPAHTRDRLKANMDTCLTCHSLDPDVNDFAPSLAAIVGAPRGKRPFPNYSPTLRAEDGAWTKESLAAFLSNPASVAPGTTMPDPGIRDPEEIDAVVAFLAAMGSPMNLAPETATP</sequence>
<dbReference type="SUPFAM" id="SSF46626">
    <property type="entry name" value="Cytochrome c"/>
    <property type="match status" value="1"/>
</dbReference>
<proteinExistence type="predicted"/>
<protein>
    <submittedName>
        <fullName evidence="6">Glucose/sorbosone dehydrogenase</fullName>
    </submittedName>
</protein>
<evidence type="ECO:0000313" key="7">
    <source>
        <dbReference type="Proteomes" id="UP000238338"/>
    </source>
</evidence>
<evidence type="ECO:0000256" key="4">
    <source>
        <dbReference type="PROSITE-ProRule" id="PRU00433"/>
    </source>
</evidence>
<evidence type="ECO:0000259" key="5">
    <source>
        <dbReference type="PROSITE" id="PS51007"/>
    </source>
</evidence>
<gene>
    <name evidence="6" type="ORF">LX70_03562</name>
</gene>
<dbReference type="Proteomes" id="UP000238338">
    <property type="component" value="Unassembled WGS sequence"/>
</dbReference>